<dbReference type="EMBL" id="HE956709">
    <property type="protein sequence ID" value="CCI88667.1"/>
    <property type="molecule type" value="Genomic_DNA"/>
</dbReference>
<gene>
    <name evidence="1" type="primary">g093</name>
    <name evidence="1" type="ORF">BN80_093</name>
</gene>
<protein>
    <submittedName>
        <fullName evidence="1">Uncharacterized protein</fullName>
    </submittedName>
</protein>
<reference evidence="1 2" key="1">
    <citation type="submission" date="2012-06" db="EMBL/GenBank/DDBJ databases">
        <title>Genomic characterization of five bacteriophages specific for Yersinia species.</title>
        <authorList>
            <person name="Skurnik M."/>
            <person name="Nawaz A."/>
            <person name="Happonen L."/>
            <person name="Butcher S."/>
            <person name="Mattinen L."/>
        </authorList>
    </citation>
    <scope>NUCLEOTIDE SEQUENCE [LARGE SCALE GENOMIC DNA]</scope>
</reference>
<dbReference type="KEGG" id="vg:14295577"/>
<dbReference type="GeneID" id="14295577"/>
<dbReference type="RefSeq" id="YP_007235926.1">
    <property type="nucleotide sequence ID" value="NC_019909.1"/>
</dbReference>
<sequence length="44" mass="5320">MEIGGDIWYLTKTESLEEVDILIKKYKTTWRHVTYTVVKSKFLR</sequence>
<dbReference type="Proteomes" id="UP000002909">
    <property type="component" value="Segment"/>
</dbReference>
<name>I7LEK6_BPPR1</name>
<accession>I7LEK6</accession>
<proteinExistence type="predicted"/>
<organism evidence="1 2">
    <name type="scientific">Yersinia phage phiR1-RT</name>
    <dbReference type="NCBI Taxonomy" id="1206558"/>
    <lineage>
        <taxon>Viruses</taxon>
        <taxon>Duplodnaviria</taxon>
        <taxon>Heunggongvirae</taxon>
        <taxon>Uroviricota</taxon>
        <taxon>Caudoviricetes</taxon>
        <taxon>Pantevenvirales</taxon>
        <taxon>Straboviridae</taxon>
        <taxon>Tevenvirinae</taxon>
        <taxon>Tegunavirus</taxon>
        <taxon>Tegunavirus r1rt</taxon>
    </lineage>
</organism>
<evidence type="ECO:0000313" key="1">
    <source>
        <dbReference type="EMBL" id="CCI88667.1"/>
    </source>
</evidence>
<organismHost>
    <name type="scientific">Yersinia enterocolitica</name>
    <dbReference type="NCBI Taxonomy" id="630"/>
</organismHost>
<evidence type="ECO:0000313" key="2">
    <source>
        <dbReference type="Proteomes" id="UP000002909"/>
    </source>
</evidence>
<keyword evidence="2" id="KW-1185">Reference proteome</keyword>